<evidence type="ECO:0000256" key="1">
    <source>
        <dbReference type="ARBA" id="ARBA00022553"/>
    </source>
</evidence>
<evidence type="ECO:0000256" key="3">
    <source>
        <dbReference type="ARBA" id="ARBA00023015"/>
    </source>
</evidence>
<name>A0A1G6PFW6_9BACI</name>
<gene>
    <name evidence="8" type="ORF">SAMN05421663_10497</name>
</gene>
<evidence type="ECO:0000256" key="5">
    <source>
        <dbReference type="ARBA" id="ARBA00023163"/>
    </source>
</evidence>
<evidence type="ECO:0000313" key="8">
    <source>
        <dbReference type="EMBL" id="SDC78347.1"/>
    </source>
</evidence>
<dbReference type="RefSeq" id="WP_244499302.1">
    <property type="nucleotide sequence ID" value="NZ_FMZB01000004.1"/>
</dbReference>
<keyword evidence="4" id="KW-0238">DNA-binding</keyword>
<dbReference type="GO" id="GO:0000160">
    <property type="term" value="P:phosphorelay signal transduction system"/>
    <property type="evidence" value="ECO:0007669"/>
    <property type="project" value="UniProtKB-KW"/>
</dbReference>
<dbReference type="Proteomes" id="UP000198666">
    <property type="component" value="Unassembled WGS sequence"/>
</dbReference>
<sequence length="109" mass="12384">MARILVADDEEVLRMLITDTLEDVGHEVENAVNGNEALQKLQSEEYNLVILDNMMPVMSGIEVAQSLSAARKQHCPIIMLTAKTKQSDIEETKKRAFYIIWLNRLGRLN</sequence>
<evidence type="ECO:0000256" key="2">
    <source>
        <dbReference type="ARBA" id="ARBA00023012"/>
    </source>
</evidence>
<dbReference type="PANTHER" id="PTHR44591">
    <property type="entry name" value="STRESS RESPONSE REGULATOR PROTEIN 1"/>
    <property type="match status" value="1"/>
</dbReference>
<dbReference type="GO" id="GO:0003677">
    <property type="term" value="F:DNA binding"/>
    <property type="evidence" value="ECO:0007669"/>
    <property type="project" value="UniProtKB-KW"/>
</dbReference>
<evidence type="ECO:0000256" key="4">
    <source>
        <dbReference type="ARBA" id="ARBA00023125"/>
    </source>
</evidence>
<keyword evidence="1 6" id="KW-0597">Phosphoprotein</keyword>
<feature type="modified residue" description="4-aspartylphosphate" evidence="6">
    <location>
        <position position="52"/>
    </location>
</feature>
<proteinExistence type="predicted"/>
<evidence type="ECO:0000313" key="9">
    <source>
        <dbReference type="Proteomes" id="UP000198666"/>
    </source>
</evidence>
<reference evidence="9" key="1">
    <citation type="submission" date="2016-10" db="EMBL/GenBank/DDBJ databases">
        <authorList>
            <person name="Varghese N."/>
            <person name="Submissions S."/>
        </authorList>
    </citation>
    <scope>NUCLEOTIDE SEQUENCE [LARGE SCALE GENOMIC DNA]</scope>
    <source>
        <strain evidence="9">DSM 21620</strain>
    </source>
</reference>
<dbReference type="EMBL" id="FMZB01000004">
    <property type="protein sequence ID" value="SDC78347.1"/>
    <property type="molecule type" value="Genomic_DNA"/>
</dbReference>
<dbReference type="InterPro" id="IPR011006">
    <property type="entry name" value="CheY-like_superfamily"/>
</dbReference>
<dbReference type="FunFam" id="3.40.50.2300:FF:000001">
    <property type="entry name" value="DNA-binding response regulator PhoB"/>
    <property type="match status" value="1"/>
</dbReference>
<dbReference type="Gene3D" id="3.40.50.2300">
    <property type="match status" value="1"/>
</dbReference>
<keyword evidence="2" id="KW-0902">Two-component regulatory system</keyword>
<organism evidence="8 9">
    <name type="scientific">Terribacillus halophilus</name>
    <dbReference type="NCBI Taxonomy" id="361279"/>
    <lineage>
        <taxon>Bacteria</taxon>
        <taxon>Bacillati</taxon>
        <taxon>Bacillota</taxon>
        <taxon>Bacilli</taxon>
        <taxon>Bacillales</taxon>
        <taxon>Bacillaceae</taxon>
        <taxon>Terribacillus</taxon>
    </lineage>
</organism>
<keyword evidence="3" id="KW-0805">Transcription regulation</keyword>
<dbReference type="Pfam" id="PF00072">
    <property type="entry name" value="Response_reg"/>
    <property type="match status" value="1"/>
</dbReference>
<keyword evidence="5" id="KW-0804">Transcription</keyword>
<protein>
    <submittedName>
        <fullName evidence="8">Response regulator receiver domain-containing protein</fullName>
    </submittedName>
</protein>
<dbReference type="AlphaFoldDB" id="A0A1G6PFW6"/>
<evidence type="ECO:0000259" key="7">
    <source>
        <dbReference type="PROSITE" id="PS50110"/>
    </source>
</evidence>
<dbReference type="STRING" id="361279.SAMN05421663_10497"/>
<feature type="domain" description="Response regulatory" evidence="7">
    <location>
        <begin position="3"/>
        <end position="109"/>
    </location>
</feature>
<dbReference type="InterPro" id="IPR050595">
    <property type="entry name" value="Bact_response_regulator"/>
</dbReference>
<dbReference type="SMART" id="SM00448">
    <property type="entry name" value="REC"/>
    <property type="match status" value="1"/>
</dbReference>
<dbReference type="InterPro" id="IPR001789">
    <property type="entry name" value="Sig_transdc_resp-reg_receiver"/>
</dbReference>
<evidence type="ECO:0000256" key="6">
    <source>
        <dbReference type="PROSITE-ProRule" id="PRU00169"/>
    </source>
</evidence>
<keyword evidence="9" id="KW-1185">Reference proteome</keyword>
<accession>A0A1G6PFW6</accession>
<dbReference type="PROSITE" id="PS50110">
    <property type="entry name" value="RESPONSE_REGULATORY"/>
    <property type="match status" value="1"/>
</dbReference>
<dbReference type="SUPFAM" id="SSF52172">
    <property type="entry name" value="CheY-like"/>
    <property type="match status" value="1"/>
</dbReference>
<dbReference type="CDD" id="cd17574">
    <property type="entry name" value="REC_OmpR"/>
    <property type="match status" value="1"/>
</dbReference>
<dbReference type="PANTHER" id="PTHR44591:SF3">
    <property type="entry name" value="RESPONSE REGULATORY DOMAIN-CONTAINING PROTEIN"/>
    <property type="match status" value="1"/>
</dbReference>